<dbReference type="Proteomes" id="UP000612746">
    <property type="component" value="Unassembled WGS sequence"/>
</dbReference>
<reference evidence="1" key="1">
    <citation type="submission" date="2020-12" db="EMBL/GenBank/DDBJ databases">
        <title>Metabolic potential, ecology and presence of endohyphal bacteria is reflected in genomic diversity of Mucoromycotina.</title>
        <authorList>
            <person name="Muszewska A."/>
            <person name="Okrasinska A."/>
            <person name="Steczkiewicz K."/>
            <person name="Drgas O."/>
            <person name="Orlowska M."/>
            <person name="Perlinska-Lenart U."/>
            <person name="Aleksandrzak-Piekarczyk T."/>
            <person name="Szatraj K."/>
            <person name="Zielenkiewicz U."/>
            <person name="Pilsyk S."/>
            <person name="Malc E."/>
            <person name="Mieczkowski P."/>
            <person name="Kruszewska J.S."/>
            <person name="Biernat P."/>
            <person name="Pawlowska J."/>
        </authorList>
    </citation>
    <scope>NUCLEOTIDE SEQUENCE</scope>
    <source>
        <strain evidence="1">WA0000051536</strain>
    </source>
</reference>
<gene>
    <name evidence="1" type="ORF">INT44_000452</name>
</gene>
<dbReference type="CDD" id="cd00457">
    <property type="entry name" value="PEBP"/>
    <property type="match status" value="1"/>
</dbReference>
<keyword evidence="2" id="KW-1185">Reference proteome</keyword>
<organism evidence="1 2">
    <name type="scientific">Umbelopsis vinacea</name>
    <dbReference type="NCBI Taxonomy" id="44442"/>
    <lineage>
        <taxon>Eukaryota</taxon>
        <taxon>Fungi</taxon>
        <taxon>Fungi incertae sedis</taxon>
        <taxon>Mucoromycota</taxon>
        <taxon>Mucoromycotina</taxon>
        <taxon>Umbelopsidomycetes</taxon>
        <taxon>Umbelopsidales</taxon>
        <taxon>Umbelopsidaceae</taxon>
        <taxon>Umbelopsis</taxon>
    </lineage>
</organism>
<dbReference type="PANTHER" id="PTHR30289:SF1">
    <property type="entry name" value="PEBP (PHOSPHATIDYLETHANOLAMINE-BINDING PROTEIN) FAMILY PROTEIN"/>
    <property type="match status" value="1"/>
</dbReference>
<dbReference type="SUPFAM" id="SSF49777">
    <property type="entry name" value="PEBP-like"/>
    <property type="match status" value="1"/>
</dbReference>
<sequence length="201" mass="22445">MPSVGQRIEAYLGNLLSSKRGRDAGLLTRQPPFDKIEPTLKITSDVGPSGTILPKRYGNDGGNELPTLTWEKVHDAQEYFVIAEDPDVPLPSPAIHGILYGISPEITSIQHADIKNVDSKKRTIKNGSIKYGKTLMRTAYEGPRPPLNHGEHRYIYTVVALKRPLETLPTYPGKADFLKAIKEDNVLAWGEWIGVYERKLK</sequence>
<dbReference type="OrthoDB" id="10251855at2759"/>
<dbReference type="EMBL" id="JAEPRA010000014">
    <property type="protein sequence ID" value="KAG2175974.1"/>
    <property type="molecule type" value="Genomic_DNA"/>
</dbReference>
<dbReference type="Pfam" id="PF01161">
    <property type="entry name" value="PBP"/>
    <property type="match status" value="1"/>
</dbReference>
<protein>
    <recommendedName>
        <fullName evidence="3">PEBP-like protein</fullName>
    </recommendedName>
</protein>
<dbReference type="InterPro" id="IPR049556">
    <property type="entry name" value="PhiB"/>
</dbReference>
<evidence type="ECO:0000313" key="2">
    <source>
        <dbReference type="Proteomes" id="UP000612746"/>
    </source>
</evidence>
<dbReference type="AlphaFoldDB" id="A0A8H7UDZ7"/>
<dbReference type="PANTHER" id="PTHR30289">
    <property type="entry name" value="UNCHARACTERIZED PROTEIN YBCL-RELATED"/>
    <property type="match status" value="1"/>
</dbReference>
<proteinExistence type="predicted"/>
<name>A0A8H7UDZ7_9FUNG</name>
<evidence type="ECO:0000313" key="1">
    <source>
        <dbReference type="EMBL" id="KAG2175974.1"/>
    </source>
</evidence>
<dbReference type="InterPro" id="IPR008914">
    <property type="entry name" value="PEBP"/>
</dbReference>
<evidence type="ECO:0008006" key="3">
    <source>
        <dbReference type="Google" id="ProtNLM"/>
    </source>
</evidence>
<dbReference type="Gene3D" id="3.90.280.10">
    <property type="entry name" value="PEBP-like"/>
    <property type="match status" value="1"/>
</dbReference>
<accession>A0A8H7UDZ7</accession>
<comment type="caution">
    <text evidence="1">The sequence shown here is derived from an EMBL/GenBank/DDBJ whole genome shotgun (WGS) entry which is preliminary data.</text>
</comment>
<dbReference type="InterPro" id="IPR036610">
    <property type="entry name" value="PEBP-like_sf"/>
</dbReference>